<dbReference type="Gene3D" id="1.10.10.2360">
    <property type="match status" value="1"/>
</dbReference>
<dbReference type="EMBL" id="VJMH01005415">
    <property type="protein sequence ID" value="KAF0696232.1"/>
    <property type="molecule type" value="Genomic_DNA"/>
</dbReference>
<reference evidence="2" key="2">
    <citation type="submission" date="2019-06" db="EMBL/GenBank/DDBJ databases">
        <title>Genomics analysis of Aphanomyces spp. identifies a new class of oomycete effector associated with host adaptation.</title>
        <authorList>
            <person name="Gaulin E."/>
        </authorList>
    </citation>
    <scope>NUCLEOTIDE SEQUENCE</scope>
    <source>
        <strain evidence="2">CBS 578.67</strain>
    </source>
</reference>
<gene>
    <name evidence="3" type="primary">Aste57867_13003</name>
    <name evidence="2" type="ORF">As57867_012955</name>
    <name evidence="3" type="ORF">ASTE57867_13003</name>
</gene>
<dbReference type="Proteomes" id="UP000332933">
    <property type="component" value="Unassembled WGS sequence"/>
</dbReference>
<evidence type="ECO:0000313" key="4">
    <source>
        <dbReference type="Proteomes" id="UP000332933"/>
    </source>
</evidence>
<evidence type="ECO:0000256" key="1">
    <source>
        <dbReference type="SAM" id="MobiDB-lite"/>
    </source>
</evidence>
<name>A0A485KX23_9STRA</name>
<keyword evidence="4" id="KW-1185">Reference proteome</keyword>
<proteinExistence type="predicted"/>
<protein>
    <submittedName>
        <fullName evidence="3">Aste57867_13003 protein</fullName>
    </submittedName>
</protein>
<evidence type="ECO:0000313" key="2">
    <source>
        <dbReference type="EMBL" id="KAF0696232.1"/>
    </source>
</evidence>
<feature type="region of interest" description="Disordered" evidence="1">
    <location>
        <begin position="1"/>
        <end position="30"/>
    </location>
</feature>
<dbReference type="EMBL" id="CAADRA010005436">
    <property type="protein sequence ID" value="VFT89849.1"/>
    <property type="molecule type" value="Genomic_DNA"/>
</dbReference>
<reference evidence="3 4" key="1">
    <citation type="submission" date="2019-03" db="EMBL/GenBank/DDBJ databases">
        <authorList>
            <person name="Gaulin E."/>
            <person name="Dumas B."/>
        </authorList>
    </citation>
    <scope>NUCLEOTIDE SEQUENCE [LARGE SCALE GENOMIC DNA]</scope>
    <source>
        <strain evidence="3">CBS 568.67</strain>
    </source>
</reference>
<accession>A0A485KX23</accession>
<dbReference type="AlphaFoldDB" id="A0A485KX23"/>
<organism evidence="3 4">
    <name type="scientific">Aphanomyces stellatus</name>
    <dbReference type="NCBI Taxonomy" id="120398"/>
    <lineage>
        <taxon>Eukaryota</taxon>
        <taxon>Sar</taxon>
        <taxon>Stramenopiles</taxon>
        <taxon>Oomycota</taxon>
        <taxon>Saprolegniomycetes</taxon>
        <taxon>Saprolegniales</taxon>
        <taxon>Verrucalvaceae</taxon>
        <taxon>Aphanomyces</taxon>
    </lineage>
</organism>
<evidence type="ECO:0000313" key="3">
    <source>
        <dbReference type="EMBL" id="VFT89849.1"/>
    </source>
</evidence>
<feature type="compositionally biased region" description="Basic residues" evidence="1">
    <location>
        <begin position="18"/>
        <end position="29"/>
    </location>
</feature>
<sequence length="159" mass="17574">MRKTRSFSHPLMLPTKPTTRKTKKNHRTTSRVVAKAASIAPTAPPLLVFTTPTKPTKTEQAPSRLSPCAKTSLALCLPQPEKSSDLLAPPSYAAKAEIMKRLQWGTHYQAYKVTQVLAKSGCNGTHIEFYKSIAAMPYYAGKSTEELRYEVYSTNATTI</sequence>